<dbReference type="GO" id="GO:0016020">
    <property type="term" value="C:membrane"/>
    <property type="evidence" value="ECO:0007669"/>
    <property type="project" value="UniProtKB-SubCell"/>
</dbReference>
<dbReference type="CDD" id="cd06530">
    <property type="entry name" value="S26_SPase_I"/>
    <property type="match status" value="1"/>
</dbReference>
<dbReference type="PROSITE" id="PS00761">
    <property type="entry name" value="SPASE_I_3"/>
    <property type="match status" value="1"/>
</dbReference>
<feature type="region of interest" description="Disordered" evidence="8">
    <location>
        <begin position="26"/>
        <end position="45"/>
    </location>
</feature>
<dbReference type="STRING" id="260084.SAMN02927928_0565"/>
<evidence type="ECO:0000256" key="7">
    <source>
        <dbReference type="RuleBase" id="RU362042"/>
    </source>
</evidence>
<keyword evidence="7" id="KW-1133">Transmembrane helix</keyword>
<evidence type="ECO:0000259" key="9">
    <source>
        <dbReference type="Pfam" id="PF10502"/>
    </source>
</evidence>
<dbReference type="Pfam" id="PF10502">
    <property type="entry name" value="Peptidase_S26"/>
    <property type="match status" value="1"/>
</dbReference>
<dbReference type="InterPro" id="IPR000223">
    <property type="entry name" value="Pept_S26A_signal_pept_1"/>
</dbReference>
<evidence type="ECO:0000256" key="4">
    <source>
        <dbReference type="ARBA" id="ARBA00019232"/>
    </source>
</evidence>
<comment type="subcellular location">
    <subcellularLocation>
        <location evidence="7">Membrane</location>
        <topology evidence="7">Single-pass type II membrane protein</topology>
    </subcellularLocation>
</comment>
<dbReference type="EMBL" id="FMTS01000001">
    <property type="protein sequence ID" value="SCW34334.1"/>
    <property type="molecule type" value="Genomic_DNA"/>
</dbReference>
<dbReference type="SUPFAM" id="SSF51306">
    <property type="entry name" value="LexA/Signal peptidase"/>
    <property type="match status" value="1"/>
</dbReference>
<dbReference type="PRINTS" id="PR00727">
    <property type="entry name" value="LEADERPTASE"/>
</dbReference>
<dbReference type="AlphaFoldDB" id="A0A1G4PPR9"/>
<comment type="similarity">
    <text evidence="2 7">Belongs to the peptidase S26 family.</text>
</comment>
<feature type="active site" evidence="6">
    <location>
        <position position="146"/>
    </location>
</feature>
<dbReference type="GO" id="GO:0006465">
    <property type="term" value="P:signal peptide processing"/>
    <property type="evidence" value="ECO:0007669"/>
    <property type="project" value="InterPro"/>
</dbReference>
<keyword evidence="5 7" id="KW-0378">Hydrolase</keyword>
<accession>A0A1G4PPR9</accession>
<reference evidence="11" key="1">
    <citation type="submission" date="2016-10" db="EMBL/GenBank/DDBJ databases">
        <authorList>
            <person name="Varghese N."/>
            <person name="Submissions S."/>
        </authorList>
    </citation>
    <scope>NUCLEOTIDE SEQUENCE [LARGE SCALE GENOMIC DNA]</scope>
    <source>
        <strain evidence="11">CGMCC 1.3431</strain>
    </source>
</reference>
<dbReference type="Proteomes" id="UP000199150">
    <property type="component" value="Unassembled WGS sequence"/>
</dbReference>
<feature type="transmembrane region" description="Helical" evidence="7">
    <location>
        <begin position="57"/>
        <end position="76"/>
    </location>
</feature>
<keyword evidence="7" id="KW-0645">Protease</keyword>
<dbReference type="PANTHER" id="PTHR43390">
    <property type="entry name" value="SIGNAL PEPTIDASE I"/>
    <property type="match status" value="1"/>
</dbReference>
<name>A0A1G4PPR9_9CAUL</name>
<dbReference type="InterPro" id="IPR019533">
    <property type="entry name" value="Peptidase_S26"/>
</dbReference>
<dbReference type="InterPro" id="IPR019757">
    <property type="entry name" value="Pept_S26A_signal_pept_1_Lys-AS"/>
</dbReference>
<dbReference type="Gene3D" id="2.10.109.10">
    <property type="entry name" value="Umud Fragment, subunit A"/>
    <property type="match status" value="1"/>
</dbReference>
<evidence type="ECO:0000256" key="1">
    <source>
        <dbReference type="ARBA" id="ARBA00000677"/>
    </source>
</evidence>
<dbReference type="EC" id="3.4.21.89" evidence="3 7"/>
<dbReference type="RefSeq" id="WP_090643400.1">
    <property type="nucleotide sequence ID" value="NZ_CBCRYE010000001.1"/>
</dbReference>
<evidence type="ECO:0000256" key="3">
    <source>
        <dbReference type="ARBA" id="ARBA00013208"/>
    </source>
</evidence>
<dbReference type="InterPro" id="IPR036286">
    <property type="entry name" value="LexA/Signal_pep-like_sf"/>
</dbReference>
<evidence type="ECO:0000313" key="10">
    <source>
        <dbReference type="EMBL" id="SCW34334.1"/>
    </source>
</evidence>
<feature type="domain" description="Peptidase S26" evidence="9">
    <location>
        <begin position="56"/>
        <end position="266"/>
    </location>
</feature>
<evidence type="ECO:0000256" key="2">
    <source>
        <dbReference type="ARBA" id="ARBA00009370"/>
    </source>
</evidence>
<dbReference type="OrthoDB" id="9815782at2"/>
<evidence type="ECO:0000256" key="8">
    <source>
        <dbReference type="SAM" id="MobiDB-lite"/>
    </source>
</evidence>
<evidence type="ECO:0000256" key="5">
    <source>
        <dbReference type="ARBA" id="ARBA00022801"/>
    </source>
</evidence>
<feature type="active site" evidence="6">
    <location>
        <position position="85"/>
    </location>
</feature>
<keyword evidence="11" id="KW-1185">Reference proteome</keyword>
<dbReference type="PROSITE" id="PS00760">
    <property type="entry name" value="SPASE_I_2"/>
    <property type="match status" value="1"/>
</dbReference>
<evidence type="ECO:0000313" key="11">
    <source>
        <dbReference type="Proteomes" id="UP000199150"/>
    </source>
</evidence>
<feature type="compositionally biased region" description="Basic and acidic residues" evidence="8">
    <location>
        <begin position="33"/>
        <end position="45"/>
    </location>
</feature>
<sequence length="294" mass="32914">MAKHDDTANEAIAAAANAAEQIDHETAATVDNAPKEEPEEADTRDAKQVAVDEAKEIFSVVAVALILVMILRTFLFQPFTIPSASMEPNLYEGDYIIVSKWDYGISKYSFPIALPFIKGRIMNHAPKRGDIVVFKLPSNTKIDYIKRVIGLPGDTVQMKQDQLYVNGVAVPNTELGPVDAKGFEARYATAYRETLPDGRTHLMQDIVKDGRADDTGEFVVPAGNYFMMGDNRDNSLDSRFSPDDPYEPGVGFVPAENLEGRAVLILMSWKEGSSLWKPWTWLNFHWNRFFKPLH</sequence>
<comment type="catalytic activity">
    <reaction evidence="1 7">
        <text>Cleavage of hydrophobic, N-terminal signal or leader sequences from secreted and periplasmic proteins.</text>
        <dbReference type="EC" id="3.4.21.89"/>
    </reaction>
</comment>
<gene>
    <name evidence="10" type="ORF">SAMN02927928_0565</name>
</gene>
<dbReference type="GO" id="GO:0009003">
    <property type="term" value="F:signal peptidase activity"/>
    <property type="evidence" value="ECO:0007669"/>
    <property type="project" value="UniProtKB-EC"/>
</dbReference>
<keyword evidence="7" id="KW-0472">Membrane</keyword>
<keyword evidence="7" id="KW-0812">Transmembrane</keyword>
<dbReference type="NCBIfam" id="TIGR02227">
    <property type="entry name" value="sigpep_I_bact"/>
    <property type="match status" value="1"/>
</dbReference>
<protein>
    <recommendedName>
        <fullName evidence="4 7">Signal peptidase I</fullName>
        <ecNumber evidence="3 7">3.4.21.89</ecNumber>
    </recommendedName>
</protein>
<organism evidence="10 11">
    <name type="scientific">Asticcacaulis taihuensis</name>
    <dbReference type="NCBI Taxonomy" id="260084"/>
    <lineage>
        <taxon>Bacteria</taxon>
        <taxon>Pseudomonadati</taxon>
        <taxon>Pseudomonadota</taxon>
        <taxon>Alphaproteobacteria</taxon>
        <taxon>Caulobacterales</taxon>
        <taxon>Caulobacteraceae</taxon>
        <taxon>Asticcacaulis</taxon>
    </lineage>
</organism>
<dbReference type="PANTHER" id="PTHR43390:SF1">
    <property type="entry name" value="CHLOROPLAST PROCESSING PEPTIDASE"/>
    <property type="match status" value="1"/>
</dbReference>
<dbReference type="InterPro" id="IPR019758">
    <property type="entry name" value="Pept_S26A_signal_pept_1_CS"/>
</dbReference>
<dbReference type="GO" id="GO:0004252">
    <property type="term" value="F:serine-type endopeptidase activity"/>
    <property type="evidence" value="ECO:0007669"/>
    <property type="project" value="InterPro"/>
</dbReference>
<evidence type="ECO:0000256" key="6">
    <source>
        <dbReference type="PIRSR" id="PIRSR600223-1"/>
    </source>
</evidence>
<proteinExistence type="inferred from homology"/>